<dbReference type="PANTHER" id="PTHR11659:SF0">
    <property type="entry name" value="GLUTAMYL-TRNA(GLN) AMIDOTRANSFERASE SUBUNIT B, MITOCHONDRIAL"/>
    <property type="match status" value="1"/>
</dbReference>
<dbReference type="GO" id="GO:0005524">
    <property type="term" value="F:ATP binding"/>
    <property type="evidence" value="ECO:0007669"/>
    <property type="project" value="UniProtKB-KW"/>
</dbReference>
<dbReference type="GO" id="GO:0016787">
    <property type="term" value="F:hydrolase activity"/>
    <property type="evidence" value="ECO:0007669"/>
    <property type="project" value="UniProtKB-KW"/>
</dbReference>
<comment type="catalytic activity">
    <reaction evidence="9 11">
        <text>L-aspartyl-tRNA(Asn) + L-glutamine + ATP + H2O = L-asparaginyl-tRNA(Asn) + L-glutamate + ADP + phosphate + 2 H(+)</text>
        <dbReference type="Rhea" id="RHEA:14513"/>
        <dbReference type="Rhea" id="RHEA-COMP:9674"/>
        <dbReference type="Rhea" id="RHEA-COMP:9677"/>
        <dbReference type="ChEBI" id="CHEBI:15377"/>
        <dbReference type="ChEBI" id="CHEBI:15378"/>
        <dbReference type="ChEBI" id="CHEBI:29985"/>
        <dbReference type="ChEBI" id="CHEBI:30616"/>
        <dbReference type="ChEBI" id="CHEBI:43474"/>
        <dbReference type="ChEBI" id="CHEBI:58359"/>
        <dbReference type="ChEBI" id="CHEBI:78515"/>
        <dbReference type="ChEBI" id="CHEBI:78516"/>
        <dbReference type="ChEBI" id="CHEBI:456216"/>
    </reaction>
</comment>
<dbReference type="NCBIfam" id="NF004015">
    <property type="entry name" value="PRK05477.1-5"/>
    <property type="match status" value="1"/>
</dbReference>
<comment type="caution">
    <text evidence="13">The sequence shown here is derived from an EMBL/GenBank/DDBJ whole genome shotgun (WGS) entry which is preliminary data.</text>
</comment>
<dbReference type="InterPro" id="IPR017959">
    <property type="entry name" value="Asn/Gln-tRNA_amidoTrfase_suB/E"/>
</dbReference>
<reference evidence="13 14" key="1">
    <citation type="submission" date="2009-05" db="EMBL/GenBank/DDBJ databases">
        <authorList>
            <person name="Setubal J.C."/>
            <person name="Boyle S."/>
            <person name="Crasta O.R."/>
            <person name="Gillespie J.J."/>
            <person name="Kenyon R.W."/>
            <person name="Lu J."/>
            <person name="Mane S."/>
            <person name="Nagrani S."/>
            <person name="Shallom J.M."/>
            <person name="Shallom S."/>
            <person name="Shukla M."/>
            <person name="Snyder E.E."/>
            <person name="Sobral B.W."/>
            <person name="Wattam A.R."/>
            <person name="Will R."/>
            <person name="Williams K."/>
            <person name="Yoo H."/>
            <person name="Munk C."/>
            <person name="Tapia R."/>
            <person name="Green L."/>
            <person name="Rogers Y."/>
            <person name="Detter J.C."/>
            <person name="Bruce D."/>
            <person name="Brettin T.S."/>
            <person name="Tsolis R."/>
        </authorList>
    </citation>
    <scope>NUCLEOTIDE SEQUENCE [LARGE SCALE GENOMIC DNA]</scope>
    <source>
        <strain evidence="13 14">LMG 3301</strain>
    </source>
</reference>
<dbReference type="EC" id="6.3.5.-" evidence="11"/>
<evidence type="ECO:0000313" key="13">
    <source>
        <dbReference type="EMBL" id="EEQ95613.1"/>
    </source>
</evidence>
<dbReference type="GO" id="GO:0050566">
    <property type="term" value="F:asparaginyl-tRNA synthase (glutamine-hydrolyzing) activity"/>
    <property type="evidence" value="ECO:0007669"/>
    <property type="project" value="RHEA"/>
</dbReference>
<evidence type="ECO:0000256" key="2">
    <source>
        <dbReference type="ARBA" id="ARBA00011123"/>
    </source>
</evidence>
<proteinExistence type="inferred from homology"/>
<dbReference type="HOGENOM" id="CLU_019240_0_0_5"/>
<dbReference type="SUPFAM" id="SSF89095">
    <property type="entry name" value="GatB/YqeY motif"/>
    <property type="match status" value="1"/>
</dbReference>
<dbReference type="Pfam" id="PF02934">
    <property type="entry name" value="GatB_N"/>
    <property type="match status" value="1"/>
</dbReference>
<dbReference type="FunFam" id="1.10.10.410:FF:000001">
    <property type="entry name" value="Aspartyl/glutamyl-tRNA(Asn/Gln) amidotransferase subunit B"/>
    <property type="match status" value="1"/>
</dbReference>
<comment type="similarity">
    <text evidence="1 11">Belongs to the GatB/GatE family. GatB subfamily.</text>
</comment>
<dbReference type="InterPro" id="IPR018027">
    <property type="entry name" value="Asn/Gln_amidotransferase"/>
</dbReference>
<keyword evidence="6 11" id="KW-0067">ATP-binding</keyword>
<organism evidence="13 14">
    <name type="scientific">Brucella intermedia LMG 3301</name>
    <dbReference type="NCBI Taxonomy" id="641118"/>
    <lineage>
        <taxon>Bacteria</taxon>
        <taxon>Pseudomonadati</taxon>
        <taxon>Pseudomonadota</taxon>
        <taxon>Alphaproteobacteria</taxon>
        <taxon>Hyphomicrobiales</taxon>
        <taxon>Brucellaceae</taxon>
        <taxon>Brucella/Ochrobactrum group</taxon>
        <taxon>Brucella</taxon>
    </lineage>
</organism>
<sequence length="511" mass="56095">MRCTGRDRRVTMTLIDTRTPEPKRFISGATGDWEVVIGMEVHAQVTSESKLFSGASTSFGAEPNSNVSLVDAAMPGMLPVINLECVKQAVRTGIGLNAQINLKSVFDRKNYFYPDLPQGYQISQFKQPIVGEGKIMISVGPDNKGQFEDVEIGIERLHLEQDAGKSMHDQHPTMSYVDLNRSGVALMEIVSKPDLRSSDEARAYLTKLRTIVRYLGTCDGNMDEGSMRADVNVSVRRPGGEFGTRCEIKNVNSIRFVGQAIEYEARRQIAILEDGGSIDQETRLFDPVKGETRSMRSKEEAHDYRYFPDPDLLPLEFDQAFVDALAAELPELPDVKKQRLVETQGISVYDASILVTEKAIADYYEAVAAGRDGKAAANWVINDLLGALNRAGKDIEESPITPDQLGAIIDLIKEGTISGKIAKDLFEIVWNEGGDPKKLVEERGMKQVTDTGAIEKAVDDVIAANPEKVEQAKAKPTLAGWFVGQVMKATGGKANPQSVNELVKAKLGIEE</sequence>
<keyword evidence="13" id="KW-0808">Transferase</keyword>
<keyword evidence="13" id="KW-0378">Hydrolase</keyword>
<dbReference type="HAMAP" id="MF_00121">
    <property type="entry name" value="GatB"/>
    <property type="match status" value="1"/>
</dbReference>
<dbReference type="InterPro" id="IPR014746">
    <property type="entry name" value="Gln_synth/guanido_kin_cat_dom"/>
</dbReference>
<dbReference type="GO" id="GO:0016740">
    <property type="term" value="F:transferase activity"/>
    <property type="evidence" value="ECO:0007669"/>
    <property type="project" value="UniProtKB-KW"/>
</dbReference>
<evidence type="ECO:0000259" key="12">
    <source>
        <dbReference type="SMART" id="SM00845"/>
    </source>
</evidence>
<dbReference type="InterPro" id="IPR017958">
    <property type="entry name" value="Gln-tRNA_amidoTrfase_suB_CS"/>
</dbReference>
<dbReference type="Gene3D" id="1.10.150.380">
    <property type="entry name" value="GatB domain, N-terminal subdomain"/>
    <property type="match status" value="1"/>
</dbReference>
<dbReference type="GO" id="GO:0050567">
    <property type="term" value="F:glutaminyl-tRNA synthase (glutamine-hydrolyzing) activity"/>
    <property type="evidence" value="ECO:0007669"/>
    <property type="project" value="UniProtKB-UniRule"/>
</dbReference>
<dbReference type="GO" id="GO:0070681">
    <property type="term" value="P:glutaminyl-tRNAGln biosynthesis via transamidation"/>
    <property type="evidence" value="ECO:0007669"/>
    <property type="project" value="TreeGrafter"/>
</dbReference>
<comment type="subunit">
    <text evidence="2 11">Heterotrimer of A, B and C subunits.</text>
</comment>
<dbReference type="InterPro" id="IPR023168">
    <property type="entry name" value="GatB_Yqey_C_2"/>
</dbReference>
<dbReference type="InterPro" id="IPR003789">
    <property type="entry name" value="Asn/Gln_tRNA_amidoTrase-B-like"/>
</dbReference>
<evidence type="ECO:0000256" key="4">
    <source>
        <dbReference type="ARBA" id="ARBA00022598"/>
    </source>
</evidence>
<evidence type="ECO:0000256" key="6">
    <source>
        <dbReference type="ARBA" id="ARBA00022840"/>
    </source>
</evidence>
<keyword evidence="5 11" id="KW-0547">Nucleotide-binding</keyword>
<evidence type="ECO:0000256" key="11">
    <source>
        <dbReference type="HAMAP-Rule" id="MF_00121"/>
    </source>
</evidence>
<comment type="function">
    <text evidence="8 11">Allows the formation of correctly charged Asn-tRNA(Asn) or Gln-tRNA(Gln) through the transamidation of misacylated Asp-tRNA(Asn) or Glu-tRNA(Gln) in organisms which lack either or both of asparaginyl-tRNA or glutaminyl-tRNA synthetases. The reaction takes place in the presence of glutamine and ATP through an activated phospho-Asp-tRNA(Asn) or phospho-Glu-tRNA(Gln).</text>
</comment>
<evidence type="ECO:0000313" key="14">
    <source>
        <dbReference type="Proteomes" id="UP000004386"/>
    </source>
</evidence>
<feature type="domain" description="Asn/Gln amidotransferase" evidence="12">
    <location>
        <begin position="362"/>
        <end position="507"/>
    </location>
</feature>
<evidence type="ECO:0000256" key="5">
    <source>
        <dbReference type="ARBA" id="ARBA00022741"/>
    </source>
</evidence>
<evidence type="ECO:0000256" key="8">
    <source>
        <dbReference type="ARBA" id="ARBA00024799"/>
    </source>
</evidence>
<dbReference type="NCBIfam" id="NF004014">
    <property type="entry name" value="PRK05477.1-4"/>
    <property type="match status" value="1"/>
</dbReference>
<dbReference type="InterPro" id="IPR042114">
    <property type="entry name" value="GatB_C_1"/>
</dbReference>
<dbReference type="PANTHER" id="PTHR11659">
    <property type="entry name" value="GLUTAMYL-TRNA GLN AMIDOTRANSFERASE SUBUNIT B MITOCHONDRIAL AND PROKARYOTIC PET112-RELATED"/>
    <property type="match status" value="1"/>
</dbReference>
<dbReference type="InterPro" id="IPR006075">
    <property type="entry name" value="Asn/Gln-tRNA_Trfase_suB/E_cat"/>
</dbReference>
<dbReference type="GO" id="GO:0006412">
    <property type="term" value="P:translation"/>
    <property type="evidence" value="ECO:0007669"/>
    <property type="project" value="UniProtKB-UniRule"/>
</dbReference>
<comment type="catalytic activity">
    <reaction evidence="10 11">
        <text>L-glutamyl-tRNA(Gln) + L-glutamine + ATP + H2O = L-glutaminyl-tRNA(Gln) + L-glutamate + ADP + phosphate + H(+)</text>
        <dbReference type="Rhea" id="RHEA:17521"/>
        <dbReference type="Rhea" id="RHEA-COMP:9681"/>
        <dbReference type="Rhea" id="RHEA-COMP:9684"/>
        <dbReference type="ChEBI" id="CHEBI:15377"/>
        <dbReference type="ChEBI" id="CHEBI:15378"/>
        <dbReference type="ChEBI" id="CHEBI:29985"/>
        <dbReference type="ChEBI" id="CHEBI:30616"/>
        <dbReference type="ChEBI" id="CHEBI:43474"/>
        <dbReference type="ChEBI" id="CHEBI:58359"/>
        <dbReference type="ChEBI" id="CHEBI:78520"/>
        <dbReference type="ChEBI" id="CHEBI:78521"/>
        <dbReference type="ChEBI" id="CHEBI:456216"/>
    </reaction>
</comment>
<name>C4WHG1_9HYPH</name>
<evidence type="ECO:0000256" key="7">
    <source>
        <dbReference type="ARBA" id="ARBA00022917"/>
    </source>
</evidence>
<gene>
    <name evidence="11 13" type="primary">gatB</name>
    <name evidence="13" type="ORF">OINT_1001000</name>
</gene>
<dbReference type="PROSITE" id="PS01234">
    <property type="entry name" value="GATB"/>
    <property type="match status" value="1"/>
</dbReference>
<dbReference type="Gene3D" id="1.10.10.410">
    <property type="match status" value="1"/>
</dbReference>
<dbReference type="AlphaFoldDB" id="C4WHG1"/>
<evidence type="ECO:0000256" key="3">
    <source>
        <dbReference type="ARBA" id="ARBA00016923"/>
    </source>
</evidence>
<accession>C4WHG1</accession>
<dbReference type="SUPFAM" id="SSF55931">
    <property type="entry name" value="Glutamine synthetase/guanido kinase"/>
    <property type="match status" value="1"/>
</dbReference>
<keyword evidence="4 11" id="KW-0436">Ligase</keyword>
<evidence type="ECO:0000256" key="9">
    <source>
        <dbReference type="ARBA" id="ARBA00047380"/>
    </source>
</evidence>
<evidence type="ECO:0000256" key="10">
    <source>
        <dbReference type="ARBA" id="ARBA00047913"/>
    </source>
</evidence>
<dbReference type="NCBIfam" id="NF004012">
    <property type="entry name" value="PRK05477.1-2"/>
    <property type="match status" value="1"/>
</dbReference>
<dbReference type="EMBL" id="ACQA01000001">
    <property type="protein sequence ID" value="EEQ95613.1"/>
    <property type="molecule type" value="Genomic_DNA"/>
</dbReference>
<dbReference type="SMART" id="SM00845">
    <property type="entry name" value="GatB_Yqey"/>
    <property type="match status" value="1"/>
</dbReference>
<dbReference type="InterPro" id="IPR004413">
    <property type="entry name" value="GatB"/>
</dbReference>
<dbReference type="Proteomes" id="UP000004386">
    <property type="component" value="Unassembled WGS sequence"/>
</dbReference>
<dbReference type="Pfam" id="PF02637">
    <property type="entry name" value="GatB_Yqey"/>
    <property type="match status" value="1"/>
</dbReference>
<dbReference type="NCBIfam" id="TIGR00133">
    <property type="entry name" value="gatB"/>
    <property type="match status" value="1"/>
</dbReference>
<keyword evidence="7 11" id="KW-0648">Protein biosynthesis</keyword>
<evidence type="ECO:0000256" key="1">
    <source>
        <dbReference type="ARBA" id="ARBA00005306"/>
    </source>
</evidence>
<protein>
    <recommendedName>
        <fullName evidence="3 11">Aspartyl/glutamyl-tRNA(Asn/Gln) amidotransferase subunit B</fullName>
        <shortName evidence="11">Asp/Glu-ADT subunit B</shortName>
        <ecNumber evidence="11">6.3.5.-</ecNumber>
    </recommendedName>
</protein>